<dbReference type="PROSITE" id="PS50977">
    <property type="entry name" value="HTH_TETR_2"/>
    <property type="match status" value="1"/>
</dbReference>
<dbReference type="PRINTS" id="PR00455">
    <property type="entry name" value="HTHTETR"/>
</dbReference>
<dbReference type="Gene3D" id="1.10.357.10">
    <property type="entry name" value="Tetracycline Repressor, domain 2"/>
    <property type="match status" value="1"/>
</dbReference>
<proteinExistence type="predicted"/>
<name>Q05HJ9_FRAAL</name>
<accession>Q05HJ9</accession>
<dbReference type="GO" id="GO:0000976">
    <property type="term" value="F:transcription cis-regulatory region binding"/>
    <property type="evidence" value="ECO:0007669"/>
    <property type="project" value="TreeGrafter"/>
</dbReference>
<dbReference type="InterPro" id="IPR050109">
    <property type="entry name" value="HTH-type_TetR-like_transc_reg"/>
</dbReference>
<dbReference type="InterPro" id="IPR023772">
    <property type="entry name" value="DNA-bd_HTH_TetR-type_CS"/>
</dbReference>
<dbReference type="GO" id="GO:0003700">
    <property type="term" value="F:DNA-binding transcription factor activity"/>
    <property type="evidence" value="ECO:0007669"/>
    <property type="project" value="TreeGrafter"/>
</dbReference>
<protein>
    <submittedName>
        <fullName evidence="6">Putative TetR-family transcriptional regulator</fullName>
    </submittedName>
</protein>
<dbReference type="AlphaFoldDB" id="Q05HJ9"/>
<evidence type="ECO:0000313" key="6">
    <source>
        <dbReference type="EMBL" id="CAH69518.1"/>
    </source>
</evidence>
<keyword evidence="3" id="KW-0804">Transcription</keyword>
<dbReference type="InterPro" id="IPR009057">
    <property type="entry name" value="Homeodomain-like_sf"/>
</dbReference>
<dbReference type="PROSITE" id="PS01081">
    <property type="entry name" value="HTH_TETR_1"/>
    <property type="match status" value="1"/>
</dbReference>
<sequence>MVRGMSEKQAESLRERKKRRTRQSIIDVAHALFHEDGYDTTTVEAIAAGADVSVRTFFRYFANKEEVALAPLDEMGELTLTALRRRPADEPPLTALRAAVLDAWTIMSPDGESLRHYTDHLLPIGNASALAGAVQNRIVALGDRFALEFVEGDDHDGPQPRRTDLDASLAAFAFLAAVQVAVRAWCASASTDPADLVATALICLDSLVIERNPAHRA</sequence>
<dbReference type="Pfam" id="PF00440">
    <property type="entry name" value="TetR_N"/>
    <property type="match status" value="1"/>
</dbReference>
<keyword evidence="1" id="KW-0805">Transcription regulation</keyword>
<evidence type="ECO:0000256" key="1">
    <source>
        <dbReference type="ARBA" id="ARBA00023015"/>
    </source>
</evidence>
<dbReference type="OMA" id="DAWTIMS"/>
<dbReference type="PANTHER" id="PTHR30055">
    <property type="entry name" value="HTH-TYPE TRANSCRIPTIONAL REGULATOR RUTR"/>
    <property type="match status" value="1"/>
</dbReference>
<organism evidence="6">
    <name type="scientific">Frankia alni</name>
    <dbReference type="NCBI Taxonomy" id="1859"/>
    <lineage>
        <taxon>Bacteria</taxon>
        <taxon>Bacillati</taxon>
        <taxon>Actinomycetota</taxon>
        <taxon>Actinomycetes</taxon>
        <taxon>Frankiales</taxon>
        <taxon>Frankiaceae</taxon>
        <taxon>Frankia</taxon>
    </lineage>
</organism>
<evidence type="ECO:0000256" key="2">
    <source>
        <dbReference type="ARBA" id="ARBA00023125"/>
    </source>
</evidence>
<feature type="DNA-binding region" description="H-T-H motif" evidence="4">
    <location>
        <begin position="42"/>
        <end position="61"/>
    </location>
</feature>
<keyword evidence="2 4" id="KW-0238">DNA-binding</keyword>
<evidence type="ECO:0000256" key="3">
    <source>
        <dbReference type="ARBA" id="ARBA00023163"/>
    </source>
</evidence>
<evidence type="ECO:0000259" key="5">
    <source>
        <dbReference type="PROSITE" id="PS50977"/>
    </source>
</evidence>
<dbReference type="InterPro" id="IPR001647">
    <property type="entry name" value="HTH_TetR"/>
</dbReference>
<feature type="domain" description="HTH tetR-type" evidence="5">
    <location>
        <begin position="19"/>
        <end position="79"/>
    </location>
</feature>
<dbReference type="PANTHER" id="PTHR30055:SF234">
    <property type="entry name" value="HTH-TYPE TRANSCRIPTIONAL REGULATOR BETI"/>
    <property type="match status" value="1"/>
</dbReference>
<dbReference type="SUPFAM" id="SSF46689">
    <property type="entry name" value="Homeodomain-like"/>
    <property type="match status" value="1"/>
</dbReference>
<reference evidence="6" key="1">
    <citation type="submission" date="2004-10" db="EMBL/GenBank/DDBJ databases">
        <title>Characterization of a gene locus containing squalene-hopene cyclase (shc) in Frankia alni ACN14a, and an shc homolog in Acidothermus cellulolyticus.</title>
        <authorList>
            <person name="Alloisio N."/>
            <person name="Marechal J."/>
            <person name="vanden Heuvel B."/>
            <person name="Normand P."/>
            <person name="Berry A.M."/>
        </authorList>
    </citation>
    <scope>NUCLEOTIDE SEQUENCE</scope>
    <source>
        <strain evidence="6">ACN14a</strain>
    </source>
</reference>
<evidence type="ECO:0000256" key="4">
    <source>
        <dbReference type="PROSITE-ProRule" id="PRU00335"/>
    </source>
</evidence>
<dbReference type="EMBL" id="AJ854181">
    <property type="protein sequence ID" value="CAH69518.1"/>
    <property type="molecule type" value="Genomic_DNA"/>
</dbReference>